<proteinExistence type="predicted"/>
<reference evidence="1 2" key="1">
    <citation type="submission" date="2024-01" db="EMBL/GenBank/DDBJ databases">
        <title>The complete chloroplast genome sequence of Lithospermum erythrorhizon: insights into the phylogenetic relationship among Boraginaceae species and the maternal lineages of purple gromwells.</title>
        <authorList>
            <person name="Okada T."/>
            <person name="Watanabe K."/>
        </authorList>
    </citation>
    <scope>NUCLEOTIDE SEQUENCE [LARGE SCALE GENOMIC DNA]</scope>
</reference>
<name>A0AAV3S0K6_LITER</name>
<evidence type="ECO:0000313" key="2">
    <source>
        <dbReference type="Proteomes" id="UP001454036"/>
    </source>
</evidence>
<organism evidence="1 2">
    <name type="scientific">Lithospermum erythrorhizon</name>
    <name type="common">Purple gromwell</name>
    <name type="synonym">Lithospermum officinale var. erythrorhizon</name>
    <dbReference type="NCBI Taxonomy" id="34254"/>
    <lineage>
        <taxon>Eukaryota</taxon>
        <taxon>Viridiplantae</taxon>
        <taxon>Streptophyta</taxon>
        <taxon>Embryophyta</taxon>
        <taxon>Tracheophyta</taxon>
        <taxon>Spermatophyta</taxon>
        <taxon>Magnoliopsida</taxon>
        <taxon>eudicotyledons</taxon>
        <taxon>Gunneridae</taxon>
        <taxon>Pentapetalae</taxon>
        <taxon>asterids</taxon>
        <taxon>lamiids</taxon>
        <taxon>Boraginales</taxon>
        <taxon>Boraginaceae</taxon>
        <taxon>Boraginoideae</taxon>
        <taxon>Lithospermeae</taxon>
        <taxon>Lithospermum</taxon>
    </lineage>
</organism>
<dbReference type="AlphaFoldDB" id="A0AAV3S0K6"/>
<sequence length="101" mass="11046">MGAHLDYVVLGVSDHPSPKPGGRQSDYPAAYTPLYRGCAAKWHSLRSSNSERNRRWSSLQENVLHLKGLAQESSDPPRGWSLAISPARCIARLTASPVCTC</sequence>
<evidence type="ECO:0000313" key="1">
    <source>
        <dbReference type="EMBL" id="GAA0186375.1"/>
    </source>
</evidence>
<dbReference type="EMBL" id="BAABME010013636">
    <property type="protein sequence ID" value="GAA0186375.1"/>
    <property type="molecule type" value="Genomic_DNA"/>
</dbReference>
<comment type="caution">
    <text evidence="1">The sequence shown here is derived from an EMBL/GenBank/DDBJ whole genome shotgun (WGS) entry which is preliminary data.</text>
</comment>
<accession>A0AAV3S0K6</accession>
<keyword evidence="2" id="KW-1185">Reference proteome</keyword>
<protein>
    <submittedName>
        <fullName evidence="1">Uncharacterized protein</fullName>
    </submittedName>
</protein>
<dbReference type="Proteomes" id="UP001454036">
    <property type="component" value="Unassembled WGS sequence"/>
</dbReference>
<gene>
    <name evidence="1" type="ORF">LIER_33663</name>
</gene>